<dbReference type="AlphaFoldDB" id="A0A3N4INZ1"/>
<feature type="transmembrane region" description="Helical" evidence="1">
    <location>
        <begin position="20"/>
        <end position="42"/>
    </location>
</feature>
<keyword evidence="3" id="KW-1185">Reference proteome</keyword>
<dbReference type="EMBL" id="ML119646">
    <property type="protein sequence ID" value="RPA87456.1"/>
    <property type="molecule type" value="Genomic_DNA"/>
</dbReference>
<evidence type="ECO:0000256" key="1">
    <source>
        <dbReference type="SAM" id="Phobius"/>
    </source>
</evidence>
<dbReference type="Proteomes" id="UP000275078">
    <property type="component" value="Unassembled WGS sequence"/>
</dbReference>
<keyword evidence="1" id="KW-1133">Transmembrane helix</keyword>
<name>A0A3N4INZ1_ASCIM</name>
<sequence>MSGETSTFQFESEEIKDLAVFFLCCAMDTAYVFLMAAFQTWLKHLPIQKGEIHRIHFVSEMAYI</sequence>
<evidence type="ECO:0000313" key="2">
    <source>
        <dbReference type="EMBL" id="RPA87456.1"/>
    </source>
</evidence>
<reference evidence="2 3" key="1">
    <citation type="journal article" date="2018" name="Nat. Ecol. Evol.">
        <title>Pezizomycetes genomes reveal the molecular basis of ectomycorrhizal truffle lifestyle.</title>
        <authorList>
            <person name="Murat C."/>
            <person name="Payen T."/>
            <person name="Noel B."/>
            <person name="Kuo A."/>
            <person name="Morin E."/>
            <person name="Chen J."/>
            <person name="Kohler A."/>
            <person name="Krizsan K."/>
            <person name="Balestrini R."/>
            <person name="Da Silva C."/>
            <person name="Montanini B."/>
            <person name="Hainaut M."/>
            <person name="Levati E."/>
            <person name="Barry K.W."/>
            <person name="Belfiori B."/>
            <person name="Cichocki N."/>
            <person name="Clum A."/>
            <person name="Dockter R.B."/>
            <person name="Fauchery L."/>
            <person name="Guy J."/>
            <person name="Iotti M."/>
            <person name="Le Tacon F."/>
            <person name="Lindquist E.A."/>
            <person name="Lipzen A."/>
            <person name="Malagnac F."/>
            <person name="Mello A."/>
            <person name="Molinier V."/>
            <person name="Miyauchi S."/>
            <person name="Poulain J."/>
            <person name="Riccioni C."/>
            <person name="Rubini A."/>
            <person name="Sitrit Y."/>
            <person name="Splivallo R."/>
            <person name="Traeger S."/>
            <person name="Wang M."/>
            <person name="Zifcakova L."/>
            <person name="Wipf D."/>
            <person name="Zambonelli A."/>
            <person name="Paolocci F."/>
            <person name="Nowrousian M."/>
            <person name="Ottonello S."/>
            <person name="Baldrian P."/>
            <person name="Spatafora J.W."/>
            <person name="Henrissat B."/>
            <person name="Nagy L.G."/>
            <person name="Aury J.M."/>
            <person name="Wincker P."/>
            <person name="Grigoriev I.V."/>
            <person name="Bonfante P."/>
            <person name="Martin F.M."/>
        </authorList>
    </citation>
    <scope>NUCLEOTIDE SEQUENCE [LARGE SCALE GENOMIC DNA]</scope>
    <source>
        <strain evidence="2 3">RN42</strain>
    </source>
</reference>
<gene>
    <name evidence="2" type="ORF">BJ508DRAFT_410223</name>
</gene>
<keyword evidence="1" id="KW-0472">Membrane</keyword>
<evidence type="ECO:0000313" key="3">
    <source>
        <dbReference type="Proteomes" id="UP000275078"/>
    </source>
</evidence>
<organism evidence="2 3">
    <name type="scientific">Ascobolus immersus RN42</name>
    <dbReference type="NCBI Taxonomy" id="1160509"/>
    <lineage>
        <taxon>Eukaryota</taxon>
        <taxon>Fungi</taxon>
        <taxon>Dikarya</taxon>
        <taxon>Ascomycota</taxon>
        <taxon>Pezizomycotina</taxon>
        <taxon>Pezizomycetes</taxon>
        <taxon>Pezizales</taxon>
        <taxon>Ascobolaceae</taxon>
        <taxon>Ascobolus</taxon>
    </lineage>
</organism>
<keyword evidence="1" id="KW-0812">Transmembrane</keyword>
<protein>
    <submittedName>
        <fullName evidence="2">Uncharacterized protein</fullName>
    </submittedName>
</protein>
<proteinExistence type="predicted"/>
<accession>A0A3N4INZ1</accession>